<dbReference type="Proteomes" id="UP000002037">
    <property type="component" value="Unassembled WGS sequence"/>
</dbReference>
<dbReference type="InterPro" id="IPR015942">
    <property type="entry name" value="Asp/Glu/hydantoin_racemase"/>
</dbReference>
<evidence type="ECO:0000313" key="2">
    <source>
        <dbReference type="EMBL" id="EER33624.1"/>
    </source>
</evidence>
<dbReference type="HOGENOM" id="CLU_053002_1_0_1"/>
<keyword evidence="3" id="KW-1185">Reference proteome</keyword>
<dbReference type="GO" id="GO:0047661">
    <property type="term" value="F:amino-acid racemase activity"/>
    <property type="evidence" value="ECO:0007669"/>
    <property type="project" value="InterPro"/>
</dbReference>
<dbReference type="PANTHER" id="PTHR28047:SF5">
    <property type="entry name" value="PROTEIN DCG1"/>
    <property type="match status" value="1"/>
</dbReference>
<dbReference type="PANTHER" id="PTHR28047">
    <property type="entry name" value="PROTEIN DCG1"/>
    <property type="match status" value="1"/>
</dbReference>
<dbReference type="AlphaFoldDB" id="C5MAD0"/>
<evidence type="ECO:0000256" key="1">
    <source>
        <dbReference type="ARBA" id="ARBA00038414"/>
    </source>
</evidence>
<gene>
    <name evidence="2" type="ORF">CTRG_02442</name>
</gene>
<dbReference type="OrthoDB" id="412018at2759"/>
<dbReference type="Gene3D" id="3.40.50.12500">
    <property type="match status" value="1"/>
</dbReference>
<name>C5MAD0_CANTT</name>
<dbReference type="InterPro" id="IPR053714">
    <property type="entry name" value="Iso_Racemase_Enz_sf"/>
</dbReference>
<dbReference type="Pfam" id="PF01177">
    <property type="entry name" value="Asp_Glu_race"/>
    <property type="match status" value="1"/>
</dbReference>
<evidence type="ECO:0000313" key="3">
    <source>
        <dbReference type="Proteomes" id="UP000002037"/>
    </source>
</evidence>
<organism evidence="2 3">
    <name type="scientific">Candida tropicalis (strain ATCC MYA-3404 / T1)</name>
    <name type="common">Yeast</name>
    <dbReference type="NCBI Taxonomy" id="294747"/>
    <lineage>
        <taxon>Eukaryota</taxon>
        <taxon>Fungi</taxon>
        <taxon>Dikarya</taxon>
        <taxon>Ascomycota</taxon>
        <taxon>Saccharomycotina</taxon>
        <taxon>Pichiomycetes</taxon>
        <taxon>Debaryomycetaceae</taxon>
        <taxon>Candida/Lodderomyces clade</taxon>
        <taxon>Candida</taxon>
    </lineage>
</organism>
<dbReference type="EMBL" id="GG692397">
    <property type="protein sequence ID" value="EER33624.1"/>
    <property type="molecule type" value="Genomic_DNA"/>
</dbReference>
<evidence type="ECO:0008006" key="4">
    <source>
        <dbReference type="Google" id="ProtNLM"/>
    </source>
</evidence>
<dbReference type="GeneID" id="8297560"/>
<accession>C5MAD0</accession>
<dbReference type="KEGG" id="ctp:CTRG_02442"/>
<protein>
    <recommendedName>
        <fullName evidence="4">Protein DCG1</fullName>
    </recommendedName>
</protein>
<dbReference type="eggNOG" id="ENOG502RZ0H">
    <property type="taxonomic scope" value="Eukaryota"/>
</dbReference>
<sequence length="231" mass="25766">MMNILVINPNSSQKVTNNLQKTVGSPESVKLHFYTAPQNSPTEITPKNSQLSETAVLQDFKERKSLKEYDAFLVCCYSDHPLVESLADFTKKPVLGIMQATLLYALSMPGIKSFILTSTSDWEPVLDKGVMDFVGTDEFPLKKFYPTRGLNFNVTNLADAEQFAKIFNVTKNILNEYQDVKCVLLGCAGMAGLDKKLGNTFPGIKFIDSVKIGVQFLESLVRFDRENMIAS</sequence>
<comment type="similarity">
    <text evidence="1">Belongs to the HyuE racemase family.</text>
</comment>
<dbReference type="RefSeq" id="XP_002548145.1">
    <property type="nucleotide sequence ID" value="XM_002548099.1"/>
</dbReference>
<dbReference type="STRING" id="294747.C5MAD0"/>
<reference evidence="2 3" key="1">
    <citation type="journal article" date="2009" name="Nature">
        <title>Evolution of pathogenicity and sexual reproduction in eight Candida genomes.</title>
        <authorList>
            <person name="Butler G."/>
            <person name="Rasmussen M.D."/>
            <person name="Lin M.F."/>
            <person name="Santos M.A."/>
            <person name="Sakthikumar S."/>
            <person name="Munro C.A."/>
            <person name="Rheinbay E."/>
            <person name="Grabherr M."/>
            <person name="Forche A."/>
            <person name="Reedy J.L."/>
            <person name="Agrafioti I."/>
            <person name="Arnaud M.B."/>
            <person name="Bates S."/>
            <person name="Brown A.J."/>
            <person name="Brunke S."/>
            <person name="Costanzo M.C."/>
            <person name="Fitzpatrick D.A."/>
            <person name="de Groot P.W."/>
            <person name="Harris D."/>
            <person name="Hoyer L.L."/>
            <person name="Hube B."/>
            <person name="Klis F.M."/>
            <person name="Kodira C."/>
            <person name="Lennard N."/>
            <person name="Logue M.E."/>
            <person name="Martin R."/>
            <person name="Neiman A.M."/>
            <person name="Nikolaou E."/>
            <person name="Quail M.A."/>
            <person name="Quinn J."/>
            <person name="Santos M.C."/>
            <person name="Schmitzberger F.F."/>
            <person name="Sherlock G."/>
            <person name="Shah P."/>
            <person name="Silverstein K.A."/>
            <person name="Skrzypek M.S."/>
            <person name="Soll D."/>
            <person name="Staggs R."/>
            <person name="Stansfield I."/>
            <person name="Stumpf M.P."/>
            <person name="Sudbery P.E."/>
            <person name="Srikantha T."/>
            <person name="Zeng Q."/>
            <person name="Berman J."/>
            <person name="Berriman M."/>
            <person name="Heitman J."/>
            <person name="Gow N.A."/>
            <person name="Lorenz M.C."/>
            <person name="Birren B.W."/>
            <person name="Kellis M."/>
            <person name="Cuomo C.A."/>
        </authorList>
    </citation>
    <scope>NUCLEOTIDE SEQUENCE [LARGE SCALE GENOMIC DNA]</scope>
    <source>
        <strain evidence="3">ATCC MYA-3404 / T1</strain>
    </source>
</reference>
<proteinExistence type="inferred from homology"/>
<dbReference type="InterPro" id="IPR052186">
    <property type="entry name" value="Hydantoin_racemase-like"/>
</dbReference>
<dbReference type="VEuPathDB" id="FungiDB:CTRG_02442"/>